<evidence type="ECO:0000313" key="3">
    <source>
        <dbReference type="Proteomes" id="UP000478837"/>
    </source>
</evidence>
<accession>A0A6L9MY85</accession>
<dbReference type="InterPro" id="IPR023302">
    <property type="entry name" value="Pept_S9A_N"/>
</dbReference>
<protein>
    <recommendedName>
        <fullName evidence="1">Peptidase S9A N-terminal domain-containing protein</fullName>
    </recommendedName>
</protein>
<dbReference type="Proteomes" id="UP000478837">
    <property type="component" value="Unassembled WGS sequence"/>
</dbReference>
<evidence type="ECO:0000313" key="2">
    <source>
        <dbReference type="EMBL" id="NDW23126.1"/>
    </source>
</evidence>
<name>A0A6L9MY85_9ALTE</name>
<reference evidence="2 3" key="1">
    <citation type="submission" date="2020-01" db="EMBL/GenBank/DDBJ databases">
        <title>Genomes of bacteria type strains.</title>
        <authorList>
            <person name="Chen J."/>
            <person name="Zhu S."/>
            <person name="Yang J."/>
        </authorList>
    </citation>
    <scope>NUCLEOTIDE SEQUENCE [LARGE SCALE GENOMIC DNA]</scope>
    <source>
        <strain evidence="2 3">LMG 22958</strain>
    </source>
</reference>
<dbReference type="Pfam" id="PF02897">
    <property type="entry name" value="Peptidase_S9_N"/>
    <property type="match status" value="1"/>
</dbReference>
<gene>
    <name evidence="2" type="ORF">GTW09_16545</name>
</gene>
<dbReference type="GO" id="GO:0004252">
    <property type="term" value="F:serine-type endopeptidase activity"/>
    <property type="evidence" value="ECO:0007669"/>
    <property type="project" value="InterPro"/>
</dbReference>
<organism evidence="2 3">
    <name type="scientific">Alteromonas hispanica</name>
    <dbReference type="NCBI Taxonomy" id="315421"/>
    <lineage>
        <taxon>Bacteria</taxon>
        <taxon>Pseudomonadati</taxon>
        <taxon>Pseudomonadota</taxon>
        <taxon>Gammaproteobacteria</taxon>
        <taxon>Alteromonadales</taxon>
        <taxon>Alteromonadaceae</taxon>
        <taxon>Alteromonas/Salinimonas group</taxon>
        <taxon>Alteromonas</taxon>
    </lineage>
</organism>
<dbReference type="EMBL" id="JAAAWP010000015">
    <property type="protein sequence ID" value="NDW23126.1"/>
    <property type="molecule type" value="Genomic_DNA"/>
</dbReference>
<feature type="domain" description="Peptidase S9A N-terminal" evidence="1">
    <location>
        <begin position="2"/>
        <end position="35"/>
    </location>
</feature>
<dbReference type="SUPFAM" id="SSF50993">
    <property type="entry name" value="Peptidase/esterase 'gauge' domain"/>
    <property type="match status" value="1"/>
</dbReference>
<evidence type="ECO:0000259" key="1">
    <source>
        <dbReference type="Pfam" id="PF02897"/>
    </source>
</evidence>
<dbReference type="AlphaFoldDB" id="A0A6L9MY85"/>
<keyword evidence="3" id="KW-1185">Reference proteome</keyword>
<sequence>MEDPYLWLEEIEGHKALTWVNQQNTCTLSRLEASPT</sequence>
<comment type="caution">
    <text evidence="2">The sequence shown here is derived from an EMBL/GenBank/DDBJ whole genome shotgun (WGS) entry which is preliminary data.</text>
</comment>
<proteinExistence type="predicted"/>